<dbReference type="SUPFAM" id="SSF103481">
    <property type="entry name" value="Multidrug resistance efflux transporter EmrE"/>
    <property type="match status" value="2"/>
</dbReference>
<dbReference type="KEGG" id="cpy:Cphy_2227"/>
<dbReference type="InterPro" id="IPR000620">
    <property type="entry name" value="EamA_dom"/>
</dbReference>
<comment type="similarity">
    <text evidence="2">Belongs to the EamA transporter family.</text>
</comment>
<feature type="transmembrane region" description="Helical" evidence="7">
    <location>
        <begin position="277"/>
        <end position="296"/>
    </location>
</feature>
<keyword evidence="4 7" id="KW-0812">Transmembrane</keyword>
<feature type="transmembrane region" description="Helical" evidence="7">
    <location>
        <begin position="150"/>
        <end position="171"/>
    </location>
</feature>
<feature type="transmembrane region" description="Helical" evidence="7">
    <location>
        <begin position="7"/>
        <end position="29"/>
    </location>
</feature>
<dbReference type="AlphaFoldDB" id="A9KK20"/>
<evidence type="ECO:0000259" key="8">
    <source>
        <dbReference type="Pfam" id="PF00892"/>
    </source>
</evidence>
<dbReference type="STRING" id="357809.Cphy_2227"/>
<feature type="transmembrane region" description="Helical" evidence="7">
    <location>
        <begin position="252"/>
        <end position="271"/>
    </location>
</feature>
<feature type="transmembrane region" description="Helical" evidence="7">
    <location>
        <begin position="183"/>
        <end position="205"/>
    </location>
</feature>
<evidence type="ECO:0000256" key="4">
    <source>
        <dbReference type="ARBA" id="ARBA00022692"/>
    </source>
</evidence>
<feature type="transmembrane region" description="Helical" evidence="7">
    <location>
        <begin position="98"/>
        <end position="116"/>
    </location>
</feature>
<evidence type="ECO:0000256" key="7">
    <source>
        <dbReference type="SAM" id="Phobius"/>
    </source>
</evidence>
<keyword evidence="3" id="KW-1003">Cell membrane</keyword>
<dbReference type="OrthoDB" id="37139at2"/>
<feature type="transmembrane region" description="Helical" evidence="7">
    <location>
        <begin position="75"/>
        <end position="92"/>
    </location>
</feature>
<name>A9KK20_LACP7</name>
<dbReference type="Pfam" id="PF00892">
    <property type="entry name" value="EamA"/>
    <property type="match status" value="2"/>
</dbReference>
<evidence type="ECO:0000313" key="10">
    <source>
        <dbReference type="Proteomes" id="UP000000370"/>
    </source>
</evidence>
<proteinExistence type="inferred from homology"/>
<keyword evidence="6 7" id="KW-0472">Membrane</keyword>
<reference evidence="10" key="1">
    <citation type="submission" date="2007-11" db="EMBL/GenBank/DDBJ databases">
        <title>Complete genome sequence of Clostridium phytofermentans ISDg.</title>
        <authorList>
            <person name="Leschine S.B."/>
            <person name="Warnick T.A."/>
            <person name="Blanchard J.L."/>
            <person name="Schnell D.J."/>
            <person name="Petit E.L."/>
            <person name="LaTouf W.G."/>
            <person name="Copeland A."/>
            <person name="Lucas S."/>
            <person name="Lapidus A."/>
            <person name="Barry K."/>
            <person name="Glavina del Rio T."/>
            <person name="Dalin E."/>
            <person name="Tice H."/>
            <person name="Pitluck S."/>
            <person name="Kiss H."/>
            <person name="Brettin T."/>
            <person name="Bruce D."/>
            <person name="Detter J.C."/>
            <person name="Han C."/>
            <person name="Kuske C."/>
            <person name="Schmutz J."/>
            <person name="Larimer F."/>
            <person name="Land M."/>
            <person name="Hauser L."/>
            <person name="Kyrpides N."/>
            <person name="Kim E.A."/>
            <person name="Richardson P."/>
        </authorList>
    </citation>
    <scope>NUCLEOTIDE SEQUENCE [LARGE SCALE GENOMIC DNA]</scope>
    <source>
        <strain evidence="10">ATCC 700394 / DSM 18823 / ISDg</strain>
    </source>
</reference>
<evidence type="ECO:0000256" key="1">
    <source>
        <dbReference type="ARBA" id="ARBA00004651"/>
    </source>
</evidence>
<evidence type="ECO:0000313" key="9">
    <source>
        <dbReference type="EMBL" id="ABX42592.1"/>
    </source>
</evidence>
<comment type="subcellular location">
    <subcellularLocation>
        <location evidence="1">Cell membrane</location>
        <topology evidence="1">Multi-pass membrane protein</topology>
    </subcellularLocation>
</comment>
<evidence type="ECO:0000256" key="3">
    <source>
        <dbReference type="ARBA" id="ARBA00022475"/>
    </source>
</evidence>
<keyword evidence="5 7" id="KW-1133">Transmembrane helix</keyword>
<dbReference type="InterPro" id="IPR050638">
    <property type="entry name" value="AA-Vitamin_Transporters"/>
</dbReference>
<keyword evidence="10" id="KW-1185">Reference proteome</keyword>
<feature type="domain" description="EamA" evidence="8">
    <location>
        <begin position="152"/>
        <end position="293"/>
    </location>
</feature>
<dbReference type="Gene3D" id="1.10.3730.20">
    <property type="match status" value="2"/>
</dbReference>
<dbReference type="EMBL" id="CP000885">
    <property type="protein sequence ID" value="ABX42592.1"/>
    <property type="molecule type" value="Genomic_DNA"/>
</dbReference>
<dbReference type="InterPro" id="IPR037185">
    <property type="entry name" value="EmrE-like"/>
</dbReference>
<gene>
    <name evidence="9" type="ordered locus">Cphy_2227</name>
</gene>
<dbReference type="GO" id="GO:0005886">
    <property type="term" value="C:plasma membrane"/>
    <property type="evidence" value="ECO:0007669"/>
    <property type="project" value="UniProtKB-SubCell"/>
</dbReference>
<dbReference type="PANTHER" id="PTHR32322">
    <property type="entry name" value="INNER MEMBRANE TRANSPORTER"/>
    <property type="match status" value="1"/>
</dbReference>
<dbReference type="Proteomes" id="UP000000370">
    <property type="component" value="Chromosome"/>
</dbReference>
<organism evidence="9 10">
    <name type="scientific">Lachnoclostridium phytofermentans (strain ATCC 700394 / DSM 18823 / ISDg)</name>
    <name type="common">Clostridium phytofermentans</name>
    <dbReference type="NCBI Taxonomy" id="357809"/>
    <lineage>
        <taxon>Bacteria</taxon>
        <taxon>Bacillati</taxon>
        <taxon>Bacillota</taxon>
        <taxon>Clostridia</taxon>
        <taxon>Lachnospirales</taxon>
        <taxon>Lachnospiraceae</taxon>
    </lineage>
</organism>
<evidence type="ECO:0000256" key="6">
    <source>
        <dbReference type="ARBA" id="ARBA00023136"/>
    </source>
</evidence>
<dbReference type="PANTHER" id="PTHR32322:SF18">
    <property type="entry name" value="S-ADENOSYLMETHIONINE_S-ADENOSYLHOMOCYSTEINE TRANSPORTER"/>
    <property type="match status" value="1"/>
</dbReference>
<feature type="transmembrane region" description="Helical" evidence="7">
    <location>
        <begin position="225"/>
        <end position="245"/>
    </location>
</feature>
<feature type="transmembrane region" description="Helical" evidence="7">
    <location>
        <begin position="125"/>
        <end position="144"/>
    </location>
</feature>
<accession>A9KK20</accession>
<sequence precursor="true">MRNSTKAYLAITLQSLIIGFSFSVVKVALNSTDTIGLLAHRFTVTAISVLLYKFFKPNSISVSLSDWKKVAPFGLAYPVVFFLFQTLGLTIITSSEAGIVYAISPILTFIVARIVLKERANRPQTVFMILSVLGVIFINTMKGFNIGNYSYLGFLFILMSVASFSIYNVFIKKLSKGYSAMTIVYVVSICGCVIFNLVSVIQHLVVGNLGAYFKPFTNLSFVLSILYLGVIASFISSILSTYALGKLEATTVSLFNNVATVVSILVGIVFLHEQLNYYHYIGIIAILVGTIGFNLLKSPQKDINK</sequence>
<evidence type="ECO:0000256" key="2">
    <source>
        <dbReference type="ARBA" id="ARBA00007362"/>
    </source>
</evidence>
<evidence type="ECO:0000256" key="5">
    <source>
        <dbReference type="ARBA" id="ARBA00022989"/>
    </source>
</evidence>
<protein>
    <recommendedName>
        <fullName evidence="8">EamA domain-containing protein</fullName>
    </recommendedName>
</protein>
<feature type="domain" description="EamA" evidence="8">
    <location>
        <begin position="6"/>
        <end position="140"/>
    </location>
</feature>
<dbReference type="RefSeq" id="WP_012200246.1">
    <property type="nucleotide sequence ID" value="NC_010001.1"/>
</dbReference>
<dbReference type="HOGENOM" id="CLU_033863_4_0_9"/>
<feature type="transmembrane region" description="Helical" evidence="7">
    <location>
        <begin position="35"/>
        <end position="55"/>
    </location>
</feature>
<dbReference type="eggNOG" id="COG0697">
    <property type="taxonomic scope" value="Bacteria"/>
</dbReference>